<dbReference type="EMBL" id="JAUCGM010000161">
    <property type="protein sequence ID" value="MDM8562462.1"/>
    <property type="molecule type" value="Genomic_DNA"/>
</dbReference>
<evidence type="ECO:0000256" key="2">
    <source>
        <dbReference type="ARBA" id="ARBA00009935"/>
    </source>
</evidence>
<evidence type="ECO:0000256" key="4">
    <source>
        <dbReference type="ARBA" id="ARBA00022793"/>
    </source>
</evidence>
<feature type="binding site" evidence="7">
    <location>
        <begin position="24"/>
        <end position="28"/>
    </location>
    <ligand>
        <name>substrate</name>
    </ligand>
</feature>
<organism evidence="12 13">
    <name type="scientific">Candidatus Marithioploca araucensis</name>
    <dbReference type="NCBI Taxonomy" id="70273"/>
    <lineage>
        <taxon>Bacteria</taxon>
        <taxon>Pseudomonadati</taxon>
        <taxon>Pseudomonadota</taxon>
        <taxon>Gammaproteobacteria</taxon>
        <taxon>Thiotrichales</taxon>
        <taxon>Thiotrichaceae</taxon>
        <taxon>Candidatus Marithioploca</taxon>
    </lineage>
</organism>
<keyword evidence="6 7" id="KW-0627">Porphyrin biosynthesis</keyword>
<dbReference type="PROSITE" id="PS00907">
    <property type="entry name" value="UROD_2"/>
    <property type="match status" value="1"/>
</dbReference>
<dbReference type="NCBIfam" id="TIGR01464">
    <property type="entry name" value="hemE"/>
    <property type="match status" value="1"/>
</dbReference>
<dbReference type="HAMAP" id="MF_00218">
    <property type="entry name" value="URO_D"/>
    <property type="match status" value="1"/>
</dbReference>
<feature type="binding site" evidence="7">
    <location>
        <position position="74"/>
    </location>
    <ligand>
        <name>substrate</name>
    </ligand>
</feature>
<name>A0ABT7VS02_9GAMM</name>
<comment type="function">
    <text evidence="7">Catalyzes the decarboxylation of four acetate groups of uroporphyrinogen-III to yield coproporphyrinogen-III.</text>
</comment>
<comment type="caution">
    <text evidence="12">The sequence shown here is derived from an EMBL/GenBank/DDBJ whole genome shotgun (WGS) entry which is preliminary data.</text>
</comment>
<dbReference type="InterPro" id="IPR038071">
    <property type="entry name" value="UROD/MetE-like_sf"/>
</dbReference>
<dbReference type="Proteomes" id="UP001171945">
    <property type="component" value="Unassembled WGS sequence"/>
</dbReference>
<comment type="similarity">
    <text evidence="2 7 9">Belongs to the uroporphyrinogen decarboxylase family.</text>
</comment>
<evidence type="ECO:0000313" key="12">
    <source>
        <dbReference type="EMBL" id="MDM8562462.1"/>
    </source>
</evidence>
<evidence type="ECO:0000256" key="8">
    <source>
        <dbReference type="RuleBase" id="RU000554"/>
    </source>
</evidence>
<dbReference type="CDD" id="cd00717">
    <property type="entry name" value="URO-D"/>
    <property type="match status" value="1"/>
</dbReference>
<dbReference type="InterPro" id="IPR006361">
    <property type="entry name" value="Uroporphyrinogen_deCO2ase_HemE"/>
</dbReference>
<dbReference type="SUPFAM" id="SSF51726">
    <property type="entry name" value="UROD/MetE-like"/>
    <property type="match status" value="1"/>
</dbReference>
<dbReference type="InterPro" id="IPR000257">
    <property type="entry name" value="Uroporphyrinogen_deCOase"/>
</dbReference>
<comment type="catalytic activity">
    <reaction evidence="7 8">
        <text>uroporphyrinogen III + 4 H(+) = coproporphyrinogen III + 4 CO2</text>
        <dbReference type="Rhea" id="RHEA:19865"/>
        <dbReference type="ChEBI" id="CHEBI:15378"/>
        <dbReference type="ChEBI" id="CHEBI:16526"/>
        <dbReference type="ChEBI" id="CHEBI:57308"/>
        <dbReference type="ChEBI" id="CHEBI:57309"/>
        <dbReference type="EC" id="4.1.1.37"/>
    </reaction>
</comment>
<dbReference type="PROSITE" id="PS00906">
    <property type="entry name" value="UROD_1"/>
    <property type="match status" value="1"/>
</dbReference>
<evidence type="ECO:0000259" key="10">
    <source>
        <dbReference type="PROSITE" id="PS00906"/>
    </source>
</evidence>
<keyword evidence="13" id="KW-1185">Reference proteome</keyword>
<dbReference type="EC" id="4.1.1.37" evidence="3 7"/>
<feature type="domain" description="Uroporphyrinogen decarboxylase (URO-D)" evidence="11">
    <location>
        <begin position="139"/>
        <end position="155"/>
    </location>
</feature>
<comment type="caution">
    <text evidence="7">Lacks conserved residue(s) required for the propagation of feature annotation.</text>
</comment>
<gene>
    <name evidence="7 12" type="primary">hemE</name>
    <name evidence="12" type="ORF">QUF54_03825</name>
</gene>
<proteinExistence type="inferred from homology"/>
<feature type="binding site" evidence="7">
    <location>
        <position position="206"/>
    </location>
    <ligand>
        <name>substrate</name>
    </ligand>
</feature>
<feature type="binding site" evidence="7">
    <location>
        <position position="324"/>
    </location>
    <ligand>
        <name>substrate</name>
    </ligand>
</feature>
<comment type="pathway">
    <text evidence="1 7 8">Porphyrin-containing compound metabolism; protoporphyrin-IX biosynthesis; coproporphyrinogen-III from 5-aminolevulinate: step 4/4.</text>
</comment>
<evidence type="ECO:0000256" key="3">
    <source>
        <dbReference type="ARBA" id="ARBA00012288"/>
    </source>
</evidence>
<evidence type="ECO:0000256" key="5">
    <source>
        <dbReference type="ARBA" id="ARBA00023239"/>
    </source>
</evidence>
<evidence type="ECO:0000259" key="11">
    <source>
        <dbReference type="PROSITE" id="PS00907"/>
    </source>
</evidence>
<protein>
    <recommendedName>
        <fullName evidence="3 7">Uroporphyrinogen decarboxylase</fullName>
        <shortName evidence="7">UPD</shortName>
        <shortName evidence="7">URO-D</shortName>
        <ecNumber evidence="3 7">4.1.1.37</ecNumber>
    </recommendedName>
</protein>
<evidence type="ECO:0000256" key="6">
    <source>
        <dbReference type="ARBA" id="ARBA00023244"/>
    </source>
</evidence>
<dbReference type="GO" id="GO:0004853">
    <property type="term" value="F:uroporphyrinogen decarboxylase activity"/>
    <property type="evidence" value="ECO:0007669"/>
    <property type="project" value="UniProtKB-EC"/>
</dbReference>
<dbReference type="Pfam" id="PF01208">
    <property type="entry name" value="URO-D"/>
    <property type="match status" value="1"/>
</dbReference>
<comment type="subcellular location">
    <subcellularLocation>
        <location evidence="7">Cytoplasm</location>
    </subcellularLocation>
</comment>
<feature type="domain" description="Uroporphyrinogen decarboxylase (URO-D)" evidence="10">
    <location>
        <begin position="19"/>
        <end position="28"/>
    </location>
</feature>
<feature type="binding site" evidence="7">
    <location>
        <position position="151"/>
    </location>
    <ligand>
        <name>substrate</name>
    </ligand>
</feature>
<feature type="site" description="Transition state stabilizer" evidence="7">
    <location>
        <position position="74"/>
    </location>
</feature>
<evidence type="ECO:0000256" key="1">
    <source>
        <dbReference type="ARBA" id="ARBA00004804"/>
    </source>
</evidence>
<dbReference type="PANTHER" id="PTHR21091:SF169">
    <property type="entry name" value="UROPORPHYRINOGEN DECARBOXYLASE"/>
    <property type="match status" value="1"/>
</dbReference>
<evidence type="ECO:0000256" key="7">
    <source>
        <dbReference type="HAMAP-Rule" id="MF_00218"/>
    </source>
</evidence>
<sequence>MKNDRFLRALLRQPVDMTPVWIMRQAGRYLPEYRETRGRAKNFLKLCKTPELACEVTMQPLARFPLDAAILFSDILTIPDAMGLGLYFSEGEGPCFERPLRNKVEIDNLAIPDPNEELRYVMDAVSLIRRELDGRVPLIGFAGSPWTLATYMVEGGTTKTFSRVKGLMFEQPQAMHILLDKLAQAITAYLNAQIAAGAQAVMIFDTWGGILTTRDYFTFSLSYMQKIMSGLTREYGGQRIPVILFTKDGGEWLQNIAATGCDALGLDWKLPIGVARERVGDKVALQGNMDPCILYTSPERIREEVATILDSFGRGNGHVFNLGHGIHPQVDPENVRAFVEAVHTLSAVYHQ</sequence>
<evidence type="ECO:0000256" key="9">
    <source>
        <dbReference type="RuleBase" id="RU004169"/>
    </source>
</evidence>
<dbReference type="PANTHER" id="PTHR21091">
    <property type="entry name" value="METHYLTETRAHYDROFOLATE:HOMOCYSTEINE METHYLTRANSFERASE RELATED"/>
    <property type="match status" value="1"/>
</dbReference>
<comment type="subunit">
    <text evidence="7">Homodimer.</text>
</comment>
<keyword evidence="4 7" id="KW-0210">Decarboxylase</keyword>
<accession>A0ABT7VS02</accession>
<keyword evidence="5 7" id="KW-0456">Lyase</keyword>
<reference evidence="12" key="1">
    <citation type="submission" date="2023-06" db="EMBL/GenBank/DDBJ databases">
        <title>Uncultivated large filamentous bacteria from sulfidic sediments reveal new species and different genomic features in energy metabolism and defense.</title>
        <authorList>
            <person name="Fonseca A."/>
        </authorList>
    </citation>
    <scope>NUCLEOTIDE SEQUENCE</scope>
    <source>
        <strain evidence="12">HSG4</strain>
    </source>
</reference>
<evidence type="ECO:0000313" key="13">
    <source>
        <dbReference type="Proteomes" id="UP001171945"/>
    </source>
</evidence>
<dbReference type="Gene3D" id="3.20.20.210">
    <property type="match status" value="1"/>
</dbReference>
<keyword evidence="7" id="KW-0963">Cytoplasm</keyword>